<dbReference type="Proteomes" id="UP001056132">
    <property type="component" value="Chromosome 2"/>
</dbReference>
<dbReference type="Gene3D" id="3.40.190.10">
    <property type="entry name" value="Periplasmic binding protein-like II"/>
    <property type="match status" value="1"/>
</dbReference>
<accession>A0AAE9L5Q4</accession>
<feature type="chain" id="PRO_5042081717" evidence="2">
    <location>
        <begin position="24"/>
        <end position="322"/>
    </location>
</feature>
<dbReference type="PANTHER" id="PTHR42928">
    <property type="entry name" value="TRICARBOXYLATE-BINDING PROTEIN"/>
    <property type="match status" value="1"/>
</dbReference>
<dbReference type="Pfam" id="PF03401">
    <property type="entry name" value="TctC"/>
    <property type="match status" value="1"/>
</dbReference>
<dbReference type="InterPro" id="IPR005064">
    <property type="entry name" value="BUG"/>
</dbReference>
<proteinExistence type="inferred from homology"/>
<sequence length="322" mass="33637">MFARAMRILFPLLAAAAPLATHAAWPEASKPIRVVVGFPPGGGADALARAVAPALSEQLKANVIIDNRPGAGGLIATDMVAKSAPDGYTLYVATPGSFTIWPNLRKLNYDPQKDFAPISVLVTMPNVLVTGADAPYKDVQGMLAALRSANGKFSYASGGNGTIGQIAAEQFKMLTGLQMQHVPYKGTTPALTDVMGGIVPITFSDPSAKPLIASGKLRALAVTTATRSPQFPGVPTVAESGVPGYDVTNWYGMVAPAGTPAEVIAQLNKALVKVMADPDIRQRLAVSGMDATSNTPQQFAKLLSTERAKWGDLIRKAGIQGD</sequence>
<evidence type="ECO:0000256" key="2">
    <source>
        <dbReference type="SAM" id="SignalP"/>
    </source>
</evidence>
<dbReference type="CDD" id="cd13578">
    <property type="entry name" value="PBP2_Bug27"/>
    <property type="match status" value="1"/>
</dbReference>
<protein>
    <submittedName>
        <fullName evidence="3">Tripartite tricarboxylate transporter substrate binding protein</fullName>
    </submittedName>
</protein>
<dbReference type="SUPFAM" id="SSF53850">
    <property type="entry name" value="Periplasmic binding protein-like II"/>
    <property type="match status" value="1"/>
</dbReference>
<organism evidence="3 4">
    <name type="scientific">Cupriavidus campinensis</name>
    <dbReference type="NCBI Taxonomy" id="151783"/>
    <lineage>
        <taxon>Bacteria</taxon>
        <taxon>Pseudomonadati</taxon>
        <taxon>Pseudomonadota</taxon>
        <taxon>Betaproteobacteria</taxon>
        <taxon>Burkholderiales</taxon>
        <taxon>Burkholderiaceae</taxon>
        <taxon>Cupriavidus</taxon>
    </lineage>
</organism>
<evidence type="ECO:0000313" key="4">
    <source>
        <dbReference type="Proteomes" id="UP001056132"/>
    </source>
</evidence>
<dbReference type="InterPro" id="IPR042100">
    <property type="entry name" value="Bug_dom1"/>
</dbReference>
<keyword evidence="2" id="KW-0732">Signal</keyword>
<feature type="signal peptide" evidence="2">
    <location>
        <begin position="1"/>
        <end position="23"/>
    </location>
</feature>
<evidence type="ECO:0000313" key="3">
    <source>
        <dbReference type="EMBL" id="URF07470.1"/>
    </source>
</evidence>
<name>A0AAE9L5Q4_9BURK</name>
<dbReference type="PANTHER" id="PTHR42928:SF5">
    <property type="entry name" value="BLR1237 PROTEIN"/>
    <property type="match status" value="1"/>
</dbReference>
<gene>
    <name evidence="3" type="ORF">M5D45_19915</name>
</gene>
<reference evidence="3" key="2">
    <citation type="submission" date="2022-05" db="EMBL/GenBank/DDBJ databases">
        <authorList>
            <person name="Kunte H.-J."/>
        </authorList>
    </citation>
    <scope>NUCLEOTIDE SEQUENCE</scope>
    <source>
        <strain evidence="3">G5</strain>
    </source>
</reference>
<dbReference type="RefSeq" id="WP_244844622.1">
    <property type="nucleotide sequence ID" value="NZ_CAJPVH010000009.1"/>
</dbReference>
<comment type="similarity">
    <text evidence="1">Belongs to the UPF0065 (bug) family.</text>
</comment>
<dbReference type="PIRSF" id="PIRSF017082">
    <property type="entry name" value="YflP"/>
    <property type="match status" value="1"/>
</dbReference>
<evidence type="ECO:0000256" key="1">
    <source>
        <dbReference type="ARBA" id="ARBA00006987"/>
    </source>
</evidence>
<dbReference type="KEGG" id="ccam:M5D45_19915"/>
<dbReference type="AlphaFoldDB" id="A0AAE9L5Q4"/>
<reference evidence="3" key="1">
    <citation type="journal article" date="2022" name="Microbiol. Resour. Announc.">
        <title>Genome Sequence of Cupriavidus campinensis Strain G5, a Member of a Bacterial Consortium Capable of Polyethylene Degradation.</title>
        <authorList>
            <person name="Schneider B."/>
            <person name="Pfeiffer F."/>
            <person name="Dyall-Smith M."/>
            <person name="Kunte H.J."/>
        </authorList>
    </citation>
    <scope>NUCLEOTIDE SEQUENCE</scope>
    <source>
        <strain evidence="3">G5</strain>
    </source>
</reference>
<dbReference type="Gene3D" id="3.40.190.150">
    <property type="entry name" value="Bordetella uptake gene, domain 1"/>
    <property type="match status" value="1"/>
</dbReference>
<dbReference type="EMBL" id="CP097331">
    <property type="protein sequence ID" value="URF07470.1"/>
    <property type="molecule type" value="Genomic_DNA"/>
</dbReference>